<name>A0A811U3K8_CERCA</name>
<dbReference type="EMBL" id="CAJHJT010000001">
    <property type="protein sequence ID" value="CAD6993489.1"/>
    <property type="molecule type" value="Genomic_DNA"/>
</dbReference>
<reference evidence="1" key="1">
    <citation type="submission" date="2020-11" db="EMBL/GenBank/DDBJ databases">
        <authorList>
            <person name="Whitehead M."/>
        </authorList>
    </citation>
    <scope>NUCLEOTIDE SEQUENCE</scope>
    <source>
        <strain evidence="1">EGII</strain>
    </source>
</reference>
<proteinExistence type="predicted"/>
<evidence type="ECO:0000313" key="2">
    <source>
        <dbReference type="Proteomes" id="UP000606786"/>
    </source>
</evidence>
<gene>
    <name evidence="1" type="ORF">CCAP1982_LOCUS2302</name>
</gene>
<organism evidence="1 2">
    <name type="scientific">Ceratitis capitata</name>
    <name type="common">Mediterranean fruit fly</name>
    <name type="synonym">Tephritis capitata</name>
    <dbReference type="NCBI Taxonomy" id="7213"/>
    <lineage>
        <taxon>Eukaryota</taxon>
        <taxon>Metazoa</taxon>
        <taxon>Ecdysozoa</taxon>
        <taxon>Arthropoda</taxon>
        <taxon>Hexapoda</taxon>
        <taxon>Insecta</taxon>
        <taxon>Pterygota</taxon>
        <taxon>Neoptera</taxon>
        <taxon>Endopterygota</taxon>
        <taxon>Diptera</taxon>
        <taxon>Brachycera</taxon>
        <taxon>Muscomorpha</taxon>
        <taxon>Tephritoidea</taxon>
        <taxon>Tephritidae</taxon>
        <taxon>Ceratitis</taxon>
        <taxon>Ceratitis</taxon>
    </lineage>
</organism>
<dbReference type="AlphaFoldDB" id="A0A811U3K8"/>
<keyword evidence="2" id="KW-1185">Reference proteome</keyword>
<comment type="caution">
    <text evidence="1">The sequence shown here is derived from an EMBL/GenBank/DDBJ whole genome shotgun (WGS) entry which is preliminary data.</text>
</comment>
<evidence type="ECO:0000313" key="1">
    <source>
        <dbReference type="EMBL" id="CAD6993489.1"/>
    </source>
</evidence>
<protein>
    <submittedName>
        <fullName evidence="1">(Mediterranean fruit fly) hypothetical protein</fullName>
    </submittedName>
</protein>
<sequence>MQEVQINSDNKEAAEMPTTADVQAVRPKGVEQGKNKTRNASCRLTFLLGQSTFCGILSGCKACDLPVSPTPISGCYSVLHRQRDGTYWDATATGTITSTTMTTTAYTNASPSRRHPSTPSSTSLGKIIAEASSSSNAVAFQLHAHRSIARFRTNDVRFRRRMLFAASNSVGVNVWPAYASLARGAIPTLDISTPGRLQSRMPIHSYVSSNINNNKAFDNAETHETILEKMKTMYFE</sequence>
<accession>A0A811U3K8</accession>
<dbReference type="Proteomes" id="UP000606786">
    <property type="component" value="Unassembled WGS sequence"/>
</dbReference>